<name>A0A5B8U322_9ACTN</name>
<dbReference type="InterPro" id="IPR001173">
    <property type="entry name" value="Glyco_trans_2-like"/>
</dbReference>
<evidence type="ECO:0000313" key="2">
    <source>
        <dbReference type="EMBL" id="QEC47322.1"/>
    </source>
</evidence>
<dbReference type="InterPro" id="IPR029044">
    <property type="entry name" value="Nucleotide-diphossugar_trans"/>
</dbReference>
<dbReference type="Pfam" id="PF00535">
    <property type="entry name" value="Glycos_transf_2"/>
    <property type="match status" value="1"/>
</dbReference>
<dbReference type="SUPFAM" id="SSF53448">
    <property type="entry name" value="Nucleotide-diphospho-sugar transferases"/>
    <property type="match status" value="1"/>
</dbReference>
<organism evidence="2 3">
    <name type="scientific">Baekduia soli</name>
    <dbReference type="NCBI Taxonomy" id="496014"/>
    <lineage>
        <taxon>Bacteria</taxon>
        <taxon>Bacillati</taxon>
        <taxon>Actinomycetota</taxon>
        <taxon>Thermoleophilia</taxon>
        <taxon>Solirubrobacterales</taxon>
        <taxon>Baekduiaceae</taxon>
        <taxon>Baekduia</taxon>
    </lineage>
</organism>
<evidence type="ECO:0000313" key="3">
    <source>
        <dbReference type="Proteomes" id="UP000321805"/>
    </source>
</evidence>
<protein>
    <submittedName>
        <fullName evidence="2">Glycosyltransferase family 2 protein</fullName>
    </submittedName>
</protein>
<dbReference type="KEGG" id="bsol:FSW04_06800"/>
<accession>A0A5B8U322</accession>
<dbReference type="AlphaFoldDB" id="A0A5B8U322"/>
<dbReference type="Gene3D" id="3.90.550.10">
    <property type="entry name" value="Spore Coat Polysaccharide Biosynthesis Protein SpsA, Chain A"/>
    <property type="match status" value="1"/>
</dbReference>
<proteinExistence type="predicted"/>
<dbReference type="RefSeq" id="WP_146917645.1">
    <property type="nucleotide sequence ID" value="NZ_CP042430.1"/>
</dbReference>
<keyword evidence="2" id="KW-0808">Transferase</keyword>
<feature type="domain" description="Glycosyltransferase 2-like" evidence="1">
    <location>
        <begin position="5"/>
        <end position="146"/>
    </location>
</feature>
<dbReference type="OrthoDB" id="9771846at2"/>
<keyword evidence="3" id="KW-1185">Reference proteome</keyword>
<dbReference type="PANTHER" id="PTHR43179">
    <property type="entry name" value="RHAMNOSYLTRANSFERASE WBBL"/>
    <property type="match status" value="1"/>
</dbReference>
<dbReference type="PANTHER" id="PTHR43179:SF7">
    <property type="entry name" value="RHAMNOSYLTRANSFERASE WBBL"/>
    <property type="match status" value="1"/>
</dbReference>
<gene>
    <name evidence="2" type="ORF">FSW04_06800</name>
</gene>
<dbReference type="GO" id="GO:0016740">
    <property type="term" value="F:transferase activity"/>
    <property type="evidence" value="ECO:0007669"/>
    <property type="project" value="UniProtKB-KW"/>
</dbReference>
<dbReference type="CDD" id="cd04186">
    <property type="entry name" value="GT_2_like_c"/>
    <property type="match status" value="1"/>
</dbReference>
<dbReference type="EMBL" id="CP042430">
    <property type="protein sequence ID" value="QEC47322.1"/>
    <property type="molecule type" value="Genomic_DNA"/>
</dbReference>
<reference evidence="2 3" key="1">
    <citation type="journal article" date="2018" name="J. Microbiol.">
        <title>Baekduia soli gen. nov., sp. nov., a novel bacterium isolated from the soil of Baekdu Mountain and proposal of a novel family name, Baekduiaceae fam. nov.</title>
        <authorList>
            <person name="An D.S."/>
            <person name="Siddiqi M.Z."/>
            <person name="Kim K.H."/>
            <person name="Yu H.S."/>
            <person name="Im W.T."/>
        </authorList>
    </citation>
    <scope>NUCLEOTIDE SEQUENCE [LARGE SCALE GENOMIC DNA]</scope>
    <source>
        <strain evidence="2 3">BR7-21</strain>
    </source>
</reference>
<sequence length="283" mass="31340">MTDVSIIVIARDVRDEVLSCLAAIAEHAAPVSVQPIVVDNGSSDGTVAAVREAFPGTEVVALDRNEGGSARNHGLRIATGRYRMFLDSDALLTPGALAELVAFLEARPDVGLVGPRLQYPDGGFQPSARRLPPVLLPLLRRPPLSRFFEDGAVVRRHLQLDAPHDRTREAEYVIGAAMMFSREAQEAAGELDPRIPFAPEDIDWCVAIRRAGYRIAYHPAAVVIHVYRRTTASRPVSKEALQHLQGFAYFQWKWRRQRRALRAEGDAMERRNWVLPEPTAPGA</sequence>
<evidence type="ECO:0000259" key="1">
    <source>
        <dbReference type="Pfam" id="PF00535"/>
    </source>
</evidence>
<dbReference type="Proteomes" id="UP000321805">
    <property type="component" value="Chromosome"/>
</dbReference>